<feature type="compositionally biased region" description="Basic residues" evidence="1">
    <location>
        <begin position="8"/>
        <end position="18"/>
    </location>
</feature>
<protein>
    <submittedName>
        <fullName evidence="2">Uncharacterized protein</fullName>
    </submittedName>
</protein>
<evidence type="ECO:0000313" key="3">
    <source>
        <dbReference type="Proteomes" id="UP000188929"/>
    </source>
</evidence>
<sequence>MSHDQFRQRRQPGRLIRRRPVDPSTLRTPTAASQRLAHDYATTFEADEVAAIRDDLDHRVRGLIASPLPDLTLPAPRTA</sequence>
<evidence type="ECO:0000313" key="2">
    <source>
        <dbReference type="EMBL" id="ONH32635.1"/>
    </source>
</evidence>
<keyword evidence="3" id="KW-1185">Reference proteome</keyword>
<evidence type="ECO:0000256" key="1">
    <source>
        <dbReference type="SAM" id="MobiDB-lite"/>
    </source>
</evidence>
<dbReference type="Proteomes" id="UP000188929">
    <property type="component" value="Unassembled WGS sequence"/>
</dbReference>
<dbReference type="STRING" id="1834516.BL253_04840"/>
<dbReference type="AlphaFoldDB" id="A0A1V2IHX3"/>
<organism evidence="2 3">
    <name type="scientific">Pseudofrankia asymbiotica</name>
    <dbReference type="NCBI Taxonomy" id="1834516"/>
    <lineage>
        <taxon>Bacteria</taxon>
        <taxon>Bacillati</taxon>
        <taxon>Actinomycetota</taxon>
        <taxon>Actinomycetes</taxon>
        <taxon>Frankiales</taxon>
        <taxon>Frankiaceae</taxon>
        <taxon>Pseudofrankia</taxon>
    </lineage>
</organism>
<accession>A0A1V2IHX3</accession>
<gene>
    <name evidence="2" type="ORF">BL253_04840</name>
</gene>
<dbReference type="EMBL" id="MOMC01000009">
    <property type="protein sequence ID" value="ONH32635.1"/>
    <property type="molecule type" value="Genomic_DNA"/>
</dbReference>
<proteinExistence type="predicted"/>
<comment type="caution">
    <text evidence="2">The sequence shown here is derived from an EMBL/GenBank/DDBJ whole genome shotgun (WGS) entry which is preliminary data.</text>
</comment>
<name>A0A1V2IHX3_9ACTN</name>
<reference evidence="3" key="1">
    <citation type="submission" date="2016-10" db="EMBL/GenBank/DDBJ databases">
        <title>Frankia sp. NRRL B-16386 Genome sequencing.</title>
        <authorList>
            <person name="Ghodhbane-Gtari F."/>
            <person name="Swanson E."/>
            <person name="Gueddou A."/>
            <person name="Hezbri K."/>
            <person name="Ktari K."/>
            <person name="Nouioui I."/>
            <person name="Morris K."/>
            <person name="Simpson S."/>
            <person name="Abebe-Akele F."/>
            <person name="Thomas K."/>
            <person name="Gtari M."/>
            <person name="Tisa L.S."/>
        </authorList>
    </citation>
    <scope>NUCLEOTIDE SEQUENCE [LARGE SCALE GENOMIC DNA]</scope>
    <source>
        <strain evidence="3">NRRL B-16386</strain>
    </source>
</reference>
<dbReference type="RefSeq" id="WP_076813938.1">
    <property type="nucleotide sequence ID" value="NZ_MOMC01000009.1"/>
</dbReference>
<feature type="region of interest" description="Disordered" evidence="1">
    <location>
        <begin position="1"/>
        <end position="32"/>
    </location>
</feature>